<dbReference type="GO" id="GO:0005737">
    <property type="term" value="C:cytoplasm"/>
    <property type="evidence" value="ECO:0007669"/>
    <property type="project" value="UniProtKB-SubCell"/>
</dbReference>
<reference evidence="9" key="1">
    <citation type="journal article" date="2014" name="Int. J. Syst. Evol. Microbiol.">
        <title>Complete genome sequence of Corynebacterium casei LMG S-19264T (=DSM 44701T), isolated from a smear-ripened cheese.</title>
        <authorList>
            <consortium name="US DOE Joint Genome Institute (JGI-PGF)"/>
            <person name="Walter F."/>
            <person name="Albersmeier A."/>
            <person name="Kalinowski J."/>
            <person name="Ruckert C."/>
        </authorList>
    </citation>
    <scope>NUCLEOTIDE SEQUENCE</scope>
    <source>
        <strain evidence="9">CGMCC 1.12997</strain>
    </source>
</reference>
<evidence type="ECO:0000256" key="4">
    <source>
        <dbReference type="ARBA" id="ARBA00023069"/>
    </source>
</evidence>
<dbReference type="InterPro" id="IPR053879">
    <property type="entry name" value="HYDIN_VesB_CFA65-like_Ig"/>
</dbReference>
<dbReference type="Pfam" id="PF15780">
    <property type="entry name" value="ASH"/>
    <property type="match status" value="1"/>
</dbReference>
<evidence type="ECO:0000259" key="8">
    <source>
        <dbReference type="Pfam" id="PF22544"/>
    </source>
</evidence>
<dbReference type="SUPFAM" id="SSF63829">
    <property type="entry name" value="Calcium-dependent phosphotriesterase"/>
    <property type="match status" value="1"/>
</dbReference>
<comment type="subcellular location">
    <subcellularLocation>
        <location evidence="1">Cell projection</location>
        <location evidence="1">Cilium</location>
    </subcellularLocation>
    <subcellularLocation>
        <location evidence="2">Cytoplasm</location>
    </subcellularLocation>
</comment>
<accession>A0A917HA74</accession>
<feature type="domain" description="Abnormal spindle-like microcephaly-associated protein ASH" evidence="7">
    <location>
        <begin position="1343"/>
        <end position="1426"/>
    </location>
</feature>
<gene>
    <name evidence="9" type="ORF">GCM10011585_13700</name>
</gene>
<dbReference type="Pfam" id="PF22544">
    <property type="entry name" value="HYDIN_VesB_CFA65-like_Ig"/>
    <property type="match status" value="3"/>
</dbReference>
<evidence type="ECO:0000256" key="3">
    <source>
        <dbReference type="ARBA" id="ARBA00022490"/>
    </source>
</evidence>
<organism evidence="9 10">
    <name type="scientific">Edaphobacter dinghuensis</name>
    <dbReference type="NCBI Taxonomy" id="1560005"/>
    <lineage>
        <taxon>Bacteria</taxon>
        <taxon>Pseudomonadati</taxon>
        <taxon>Acidobacteriota</taxon>
        <taxon>Terriglobia</taxon>
        <taxon>Terriglobales</taxon>
        <taxon>Acidobacteriaceae</taxon>
        <taxon>Edaphobacter</taxon>
    </lineage>
</organism>
<keyword evidence="4" id="KW-0969">Cilium</keyword>
<dbReference type="InterPro" id="IPR010620">
    <property type="entry name" value="SBBP_repeat"/>
</dbReference>
<feature type="transmembrane region" description="Helical" evidence="6">
    <location>
        <begin position="1887"/>
        <end position="1910"/>
    </location>
</feature>
<evidence type="ECO:0000256" key="5">
    <source>
        <dbReference type="ARBA" id="ARBA00023273"/>
    </source>
</evidence>
<evidence type="ECO:0000256" key="2">
    <source>
        <dbReference type="ARBA" id="ARBA00004496"/>
    </source>
</evidence>
<comment type="caution">
    <text evidence="9">The sequence shown here is derived from an EMBL/GenBank/DDBJ whole genome shotgun (WGS) entry which is preliminary data.</text>
</comment>
<reference evidence="9" key="2">
    <citation type="submission" date="2020-09" db="EMBL/GenBank/DDBJ databases">
        <authorList>
            <person name="Sun Q."/>
            <person name="Zhou Y."/>
        </authorList>
    </citation>
    <scope>NUCLEOTIDE SEQUENCE</scope>
    <source>
        <strain evidence="9">CGMCC 1.12997</strain>
    </source>
</reference>
<feature type="transmembrane region" description="Helical" evidence="6">
    <location>
        <begin position="1860"/>
        <end position="1880"/>
    </location>
</feature>
<protein>
    <recommendedName>
        <fullName evidence="11">Choice-of-anchor D domain-containing protein</fullName>
    </recommendedName>
</protein>
<dbReference type="RefSeq" id="WP_229739155.1">
    <property type="nucleotide sequence ID" value="NZ_BMGT01000002.1"/>
</dbReference>
<name>A0A917HA74_9BACT</name>
<dbReference type="NCBIfam" id="NF012200">
    <property type="entry name" value="choice_anch_D"/>
    <property type="match status" value="8"/>
</dbReference>
<feature type="domain" description="HYDIN/VesB/CFA65-like Ig-like" evidence="8">
    <location>
        <begin position="1481"/>
        <end position="1553"/>
    </location>
</feature>
<evidence type="ECO:0000256" key="1">
    <source>
        <dbReference type="ARBA" id="ARBA00004138"/>
    </source>
</evidence>
<proteinExistence type="predicted"/>
<dbReference type="InterPro" id="IPR031549">
    <property type="entry name" value="ASH"/>
</dbReference>
<sequence>MMKTRPSPRLIPCVFGLTILCVLSFIIPETLHAQQTQQLLFTGLRSVASQGRFNAVQSAPNGDLYLLLDQKDGVRLLKTDASATIVLAQAQLGAKGDIGLAMALDPSGSIYITGTTGSGSLAATSGVAFPNAADTSTNSFIAKFDSDLNPLFVTFTGSGRTAASSIAATADAVFITGSTFGALPVTSGAFIQNPASNSMQNGFVEKFRADGTSLLYATYLSGANGSTAPTAIAADASDDAYVAGYTTSSGYPTLNALVPEMIGAYSGFLSKLTPAGDGVLFSTFIPGSGVTSLAVDPTAGNLLLSGTIALGQFPVATAAMPLVNLSYQTLLRMPLDGSAVLSSTLLAPGTQSVVASAPNGAAWVGGTLITPLLPLPALSNIGDSFALRVTAQNNIDQALRFGGLPTTNPGFANAVVTLTSLATDAAGHPLFAGAVDPTASSSLLASETYDLPLYNSPTAALPSTVRNAVLPTGICTGSQCAGSGAYLSKIDPTTAAPSLALSVDDSPNLTLRNLGSAAATGLQITATGFTLATDCPTILSAGAECSIALNGSGPGSITAQADDATTQTVSLPASATTPNAIVFSPKELDFGIETSSNPAATRTITITNLSAQSQTFASSSAGTQFTEQSSDCPSNGTAKLLSAGATCHITVAFTVSSDPTTDGPLQSNWTIGPGSVRLTGYSEAAALALSASEIDFGTQYTGGLRLPRYLYLSNNSDVAIPHSTVALSGASPFTLVDRCPTQLLAHTVCQIQIDYLSALSPSDDSITLSLDQGLTVLVTGKTLPPPGAGGATVNPNLTVSPSSLNFPNAIPVTAVSSATQTVAVGNTGNQPIPLALSLTGDFTEATSCNTTLAAHTTCNVVISFAPSQPGTRQGLLSVTAGAATTPAYVALSGTATPILTSNNGALDFGNVIADQSAVQWYKITQSFTALTAVTSNSAFKAILVEDIGYGHGTPPTSAFSTSATGSCVNCWLGLQFTPPTTGPQAATVALRSSAQGNAYTLTLTGNGLPLSGLILSPVNYDFGAIPANSTTAPTLFTLTNLTSSAVTLTAPAVSAGFVINTAPTGGAACTGTLAPTASCFVAAAFAPTATGQIGGTLTIPTSTGNLTASLTGFGVPDPGLSLTPNALVFNNVPGTTATQQTITLKNTGAVTLQIATPTVATSNFTATTSCTTLTPGGVCTIAVAYVPGSAPATDTLTIPVINSLTGAATYSVALTGTYTTEDSGLQIIPATADFGPQLTGSPGVTRQFTINNLAAKSLTLTLSLPRQVVLAEPPCAALAPNASCNFSVTFLPLTNGDITGTLFAQATPTDGSATLTSLGYIEGYGLGTGTLAITGNLTPTGGDGTLLNFGQVTSGQSLSQTLTLSNPNTTAITIRRITSEWPFLSTSTCTAALAPGQSCTVTITYSPLNQTAAGSGLSLSNSDTGSLVIESDALTSPNIVDLTGSAAPIFVTVPDNTAPLAAYTVSQSSMAFVSTAVGNVSAAQTVTLSNTGTLTLHVTGLNTTPDFTATGTCATLVPGASCTLTVTFTPQLSGTRASALEISSDASTTLDFISLIGTATPASLSFSPSSLDFGSILVGSTSTMPIQVTNTSATPAIFHSITATGDYAVTGDCPASGGSLAASTSCTLEAAFTPTQAGTRTGAIAVASSLSTLALTVPVTGIGAQSHLLANPASLDFGSLALAASAELTLTLSNSGTAPVTGLHLAVTGDYAIISPCALTTLVAGASCSVTLSFTPTALGTRAGALTITSATNSPTAVPLTGSGVPNGSFLLTVDGKSSSSVTIKSGYPANYILTVTPQNSFSGTVILNCSAVTPGQYTSCALLPSSIALSGAAQNTTATLNTITSAQVTLAQNVSHGGASHTGIMLGLLPAALFFFWRVRPAHARFYTFVIIAFAATAMITLTGCGSGGSLDSTDPNLRKTPPGTYQYQITATSVTGPRITETVTLNLTVQ</sequence>
<keyword evidence="6" id="KW-0812">Transmembrane</keyword>
<keyword evidence="6" id="KW-1133">Transmembrane helix</keyword>
<feature type="domain" description="HYDIN/VesB/CFA65-like Ig-like" evidence="8">
    <location>
        <begin position="1563"/>
        <end position="1649"/>
    </location>
</feature>
<evidence type="ECO:0000313" key="9">
    <source>
        <dbReference type="EMBL" id="GGG72546.1"/>
    </source>
</evidence>
<dbReference type="Proteomes" id="UP000647241">
    <property type="component" value="Unassembled WGS sequence"/>
</dbReference>
<dbReference type="PANTHER" id="PTHR46127:SF1">
    <property type="entry name" value="CILIA- AND FLAGELLA-ASSOCIATED PROTEIN 65"/>
    <property type="match status" value="1"/>
</dbReference>
<evidence type="ECO:0008006" key="11">
    <source>
        <dbReference type="Google" id="ProtNLM"/>
    </source>
</evidence>
<keyword evidence="3" id="KW-0963">Cytoplasm</keyword>
<evidence type="ECO:0000313" key="10">
    <source>
        <dbReference type="Proteomes" id="UP000647241"/>
    </source>
</evidence>
<evidence type="ECO:0000259" key="7">
    <source>
        <dbReference type="Pfam" id="PF15780"/>
    </source>
</evidence>
<dbReference type="InterPro" id="IPR052614">
    <property type="entry name" value="CFAP65"/>
</dbReference>
<feature type="domain" description="HYDIN/VesB/CFA65-like Ig-like" evidence="8">
    <location>
        <begin position="1118"/>
        <end position="1188"/>
    </location>
</feature>
<evidence type="ECO:0000256" key="6">
    <source>
        <dbReference type="SAM" id="Phobius"/>
    </source>
</evidence>
<dbReference type="EMBL" id="BMGT01000002">
    <property type="protein sequence ID" value="GGG72546.1"/>
    <property type="molecule type" value="Genomic_DNA"/>
</dbReference>
<keyword evidence="6" id="KW-0472">Membrane</keyword>
<dbReference type="PANTHER" id="PTHR46127">
    <property type="entry name" value="CILIA- AND FLAGELLA-ASSOCIATED PROTEIN 65"/>
    <property type="match status" value="1"/>
</dbReference>
<dbReference type="Pfam" id="PF06739">
    <property type="entry name" value="SBBP"/>
    <property type="match status" value="1"/>
</dbReference>
<dbReference type="InterPro" id="IPR013783">
    <property type="entry name" value="Ig-like_fold"/>
</dbReference>
<dbReference type="Gene3D" id="2.60.40.10">
    <property type="entry name" value="Immunoglobulins"/>
    <property type="match status" value="8"/>
</dbReference>
<keyword evidence="5" id="KW-0966">Cell projection</keyword>
<keyword evidence="10" id="KW-1185">Reference proteome</keyword>